<accession>A0A9D2HYL2</accession>
<feature type="non-terminal residue" evidence="10">
    <location>
        <position position="1"/>
    </location>
</feature>
<dbReference type="AlphaFoldDB" id="A0A9D2HYL2"/>
<dbReference type="InterPro" id="IPR051537">
    <property type="entry name" value="DNA_Adenine_Mtase"/>
</dbReference>
<evidence type="ECO:0000256" key="4">
    <source>
        <dbReference type="ARBA" id="ARBA00022679"/>
    </source>
</evidence>
<reference evidence="10" key="2">
    <citation type="submission" date="2021-04" db="EMBL/GenBank/DDBJ databases">
        <authorList>
            <person name="Gilroy R."/>
        </authorList>
    </citation>
    <scope>NUCLEOTIDE SEQUENCE</scope>
    <source>
        <strain evidence="10">ChiHjej12B11-9795</strain>
    </source>
</reference>
<evidence type="ECO:0000256" key="8">
    <source>
        <dbReference type="ARBA" id="ARBA00047942"/>
    </source>
</evidence>
<evidence type="ECO:0000256" key="7">
    <source>
        <dbReference type="ARBA" id="ARBA00023125"/>
    </source>
</evidence>
<dbReference type="PRINTS" id="PR00507">
    <property type="entry name" value="N12N6MTFRASE"/>
</dbReference>
<dbReference type="InterPro" id="IPR029063">
    <property type="entry name" value="SAM-dependent_MTases_sf"/>
</dbReference>
<keyword evidence="5" id="KW-0949">S-adenosyl-L-methionine</keyword>
<organism evidence="10 11">
    <name type="scientific">Candidatus Bacteroides avicola</name>
    <dbReference type="NCBI Taxonomy" id="2838468"/>
    <lineage>
        <taxon>Bacteria</taxon>
        <taxon>Pseudomonadati</taxon>
        <taxon>Bacteroidota</taxon>
        <taxon>Bacteroidia</taxon>
        <taxon>Bacteroidales</taxon>
        <taxon>Bacteroidaceae</taxon>
        <taxon>Bacteroides</taxon>
    </lineage>
</organism>
<proteinExistence type="inferred from homology"/>
<evidence type="ECO:0000313" key="11">
    <source>
        <dbReference type="Proteomes" id="UP000823862"/>
    </source>
</evidence>
<keyword evidence="3 10" id="KW-0489">Methyltransferase</keyword>
<evidence type="ECO:0000259" key="9">
    <source>
        <dbReference type="Pfam" id="PF02384"/>
    </source>
</evidence>
<evidence type="ECO:0000256" key="5">
    <source>
        <dbReference type="ARBA" id="ARBA00022691"/>
    </source>
</evidence>
<reference evidence="10" key="1">
    <citation type="journal article" date="2021" name="PeerJ">
        <title>Extensive microbial diversity within the chicken gut microbiome revealed by metagenomics and culture.</title>
        <authorList>
            <person name="Gilroy R."/>
            <person name="Ravi A."/>
            <person name="Getino M."/>
            <person name="Pursley I."/>
            <person name="Horton D.L."/>
            <person name="Alikhan N.F."/>
            <person name="Baker D."/>
            <person name="Gharbi K."/>
            <person name="Hall N."/>
            <person name="Watson M."/>
            <person name="Adriaenssens E.M."/>
            <person name="Foster-Nyarko E."/>
            <person name="Jarju S."/>
            <person name="Secka A."/>
            <person name="Antonio M."/>
            <person name="Oren A."/>
            <person name="Chaudhuri R.R."/>
            <person name="La Ragione R."/>
            <person name="Hildebrand F."/>
            <person name="Pallen M.J."/>
        </authorList>
    </citation>
    <scope>NUCLEOTIDE SEQUENCE</scope>
    <source>
        <strain evidence="10">ChiHjej12B11-9795</strain>
    </source>
</reference>
<dbReference type="GO" id="GO:0032259">
    <property type="term" value="P:methylation"/>
    <property type="evidence" value="ECO:0007669"/>
    <property type="project" value="UniProtKB-KW"/>
</dbReference>
<dbReference type="Proteomes" id="UP000823862">
    <property type="component" value="Unassembled WGS sequence"/>
</dbReference>
<dbReference type="SUPFAM" id="SSF116734">
    <property type="entry name" value="DNA methylase specificity domain"/>
    <property type="match status" value="1"/>
</dbReference>
<keyword evidence="7" id="KW-0238">DNA-binding</keyword>
<feature type="domain" description="DNA methylase adenine-specific" evidence="9">
    <location>
        <begin position="59"/>
        <end position="202"/>
    </location>
</feature>
<dbReference type="EMBL" id="DWZI01000049">
    <property type="protein sequence ID" value="HJA86488.1"/>
    <property type="molecule type" value="Genomic_DNA"/>
</dbReference>
<protein>
    <recommendedName>
        <fullName evidence="2">site-specific DNA-methyltransferase (adenine-specific)</fullName>
        <ecNumber evidence="2">2.1.1.72</ecNumber>
    </recommendedName>
</protein>
<evidence type="ECO:0000256" key="1">
    <source>
        <dbReference type="ARBA" id="ARBA00006594"/>
    </source>
</evidence>
<dbReference type="PANTHER" id="PTHR42933">
    <property type="entry name" value="SLR6095 PROTEIN"/>
    <property type="match status" value="1"/>
</dbReference>
<dbReference type="GO" id="GO:0009007">
    <property type="term" value="F:site-specific DNA-methyltransferase (adenine-specific) activity"/>
    <property type="evidence" value="ECO:0007669"/>
    <property type="project" value="UniProtKB-EC"/>
</dbReference>
<comment type="catalytic activity">
    <reaction evidence="8">
        <text>a 2'-deoxyadenosine in DNA + S-adenosyl-L-methionine = an N(6)-methyl-2'-deoxyadenosine in DNA + S-adenosyl-L-homocysteine + H(+)</text>
        <dbReference type="Rhea" id="RHEA:15197"/>
        <dbReference type="Rhea" id="RHEA-COMP:12418"/>
        <dbReference type="Rhea" id="RHEA-COMP:12419"/>
        <dbReference type="ChEBI" id="CHEBI:15378"/>
        <dbReference type="ChEBI" id="CHEBI:57856"/>
        <dbReference type="ChEBI" id="CHEBI:59789"/>
        <dbReference type="ChEBI" id="CHEBI:90615"/>
        <dbReference type="ChEBI" id="CHEBI:90616"/>
        <dbReference type="EC" id="2.1.1.72"/>
    </reaction>
</comment>
<dbReference type="Gene3D" id="3.90.220.20">
    <property type="entry name" value="DNA methylase specificity domains"/>
    <property type="match status" value="1"/>
</dbReference>
<keyword evidence="6" id="KW-0680">Restriction system</keyword>
<sequence>ILDAIVRQISNKINNLSKEYNWKDRFSFVKNIDYPLYEYKKLIERIEKDIFRPFRMDEKQDILGRAYKIFLSKAGKIDNKNIILTPDHIKSLMVELARLNINDVVIDTCTGSGGFLMEAMEQLVDMAKSNSKTIERIKERQLIGFEIDPTLFALACSNMFLHGDGRTNLIYGSSIVDDGSKVFEAIRELKPTKCIINPPYENNSPIVFTKQALDFIEPNGKLIIIMPTPTLNRNIGGLTNEILNIAKLDFVIKMPNNLFSEQKRTVNTSIFGFTKVPHEKSDRVIFYNMEDDGLVSVQHKGRIDKNGKWEQIKEKVIKCIKYSEQVDAEYSRRLIFDGNILNCYGIKERNSKGVNFVKFGELFNYEKGSLQSENNVDGEYNFITASEEWKTHSTYDHDCEAIVYAIQAGGSLGRSHYVNGKFIASDLCLILTSKQNPKYPINLQFYSMYLNAIRKQIVRELADGTSKLTISAKDLMGYYVEYFTVDQQNEIIQYYNKKIIPIQRRLEKAKDVLCKKIDNLL</sequence>
<evidence type="ECO:0000256" key="6">
    <source>
        <dbReference type="ARBA" id="ARBA00022747"/>
    </source>
</evidence>
<dbReference type="GO" id="GO:0009307">
    <property type="term" value="P:DNA restriction-modification system"/>
    <property type="evidence" value="ECO:0007669"/>
    <property type="project" value="UniProtKB-KW"/>
</dbReference>
<name>A0A9D2HYL2_9BACE</name>
<dbReference type="GO" id="GO:0008170">
    <property type="term" value="F:N-methyltransferase activity"/>
    <property type="evidence" value="ECO:0007669"/>
    <property type="project" value="InterPro"/>
</dbReference>
<dbReference type="PANTHER" id="PTHR42933:SF1">
    <property type="entry name" value="SITE-SPECIFIC DNA-METHYLTRANSFERASE (ADENINE-SPECIFIC)"/>
    <property type="match status" value="1"/>
</dbReference>
<comment type="caution">
    <text evidence="10">The sequence shown here is derived from an EMBL/GenBank/DDBJ whole genome shotgun (WGS) entry which is preliminary data.</text>
</comment>
<dbReference type="InterPro" id="IPR003356">
    <property type="entry name" value="DNA_methylase_A-5"/>
</dbReference>
<evidence type="ECO:0000256" key="3">
    <source>
        <dbReference type="ARBA" id="ARBA00022603"/>
    </source>
</evidence>
<dbReference type="EC" id="2.1.1.72" evidence="2"/>
<dbReference type="GO" id="GO:0003677">
    <property type="term" value="F:DNA binding"/>
    <property type="evidence" value="ECO:0007669"/>
    <property type="project" value="UniProtKB-KW"/>
</dbReference>
<keyword evidence="4" id="KW-0808">Transferase</keyword>
<dbReference type="Gene3D" id="3.40.50.150">
    <property type="entry name" value="Vaccinia Virus protein VP39"/>
    <property type="match status" value="1"/>
</dbReference>
<gene>
    <name evidence="10" type="ORF">H9950_09940</name>
</gene>
<comment type="similarity">
    <text evidence="1">Belongs to the N(4)/N(6)-methyltransferase family.</text>
</comment>
<dbReference type="SUPFAM" id="SSF53335">
    <property type="entry name" value="S-adenosyl-L-methionine-dependent methyltransferases"/>
    <property type="match status" value="1"/>
</dbReference>
<dbReference type="Pfam" id="PF02384">
    <property type="entry name" value="N6_Mtase"/>
    <property type="match status" value="1"/>
</dbReference>
<evidence type="ECO:0000256" key="2">
    <source>
        <dbReference type="ARBA" id="ARBA00011900"/>
    </source>
</evidence>
<dbReference type="InterPro" id="IPR044946">
    <property type="entry name" value="Restrct_endonuc_typeI_TRD_sf"/>
</dbReference>
<evidence type="ECO:0000313" key="10">
    <source>
        <dbReference type="EMBL" id="HJA86488.1"/>
    </source>
</evidence>